<dbReference type="PANTHER" id="PTHR16469:SF27">
    <property type="entry name" value="UBIQUITIN-ASSOCIATED AND SH3 DOMAIN-CONTAINING BA-RELATED"/>
    <property type="match status" value="1"/>
</dbReference>
<dbReference type="Proteomes" id="UP000241890">
    <property type="component" value="Unassembled WGS sequence"/>
</dbReference>
<organism evidence="1 2">
    <name type="scientific">Hondaea fermentalgiana</name>
    <dbReference type="NCBI Taxonomy" id="2315210"/>
    <lineage>
        <taxon>Eukaryota</taxon>
        <taxon>Sar</taxon>
        <taxon>Stramenopiles</taxon>
        <taxon>Bigyra</taxon>
        <taxon>Labyrinthulomycetes</taxon>
        <taxon>Thraustochytrida</taxon>
        <taxon>Thraustochytriidae</taxon>
        <taxon>Hondaea</taxon>
    </lineage>
</organism>
<dbReference type="PANTHER" id="PTHR16469">
    <property type="entry name" value="UBIQUITIN-ASSOCIATED AND SH3 DOMAIN-CONTAINING BA-RELATED"/>
    <property type="match status" value="1"/>
</dbReference>
<dbReference type="CDD" id="cd07067">
    <property type="entry name" value="HP_PGM_like"/>
    <property type="match status" value="1"/>
</dbReference>
<dbReference type="Gene3D" id="3.40.50.1240">
    <property type="entry name" value="Phosphoglycerate mutase-like"/>
    <property type="match status" value="1"/>
</dbReference>
<name>A0A2R5G877_9STRA</name>
<dbReference type="InterPro" id="IPR029033">
    <property type="entry name" value="His_PPase_superfam"/>
</dbReference>
<dbReference type="InterPro" id="IPR013078">
    <property type="entry name" value="His_Pase_superF_clade-1"/>
</dbReference>
<sequence>MVVVLVRHGERLDYRRKQAWIDGSKRPWDTPLTEHGHEQGKIAGEEISRKLKELGLPPATRIYSSPFTRCVETSVALRKGLEEGQKIEIALENSLGEALGEDWYRSWALAEKSDSTWGGPPGFETGSGYEGVKLRSQAHVPANQLLKTRADFADVDNLNKSHVSVFLPGYTIETPEEHDIMRARIGRFAAAAAHAFPDETIVLCSHGGPLATLFNYLTGEHCPPLGFTAISILQRAENAQTLDEGNPLGPGANAFHAHLTASTNHLDSAEDLGLQTAFTGKEEELTK</sequence>
<dbReference type="Pfam" id="PF00300">
    <property type="entry name" value="His_Phos_1"/>
    <property type="match status" value="1"/>
</dbReference>
<proteinExistence type="predicted"/>
<dbReference type="AlphaFoldDB" id="A0A2R5G877"/>
<dbReference type="InParanoid" id="A0A2R5G877"/>
<comment type="caution">
    <text evidence="1">The sequence shown here is derived from an EMBL/GenBank/DDBJ whole genome shotgun (WGS) entry which is preliminary data.</text>
</comment>
<dbReference type="EMBL" id="BEYU01000028">
    <property type="protein sequence ID" value="GBG27247.1"/>
    <property type="molecule type" value="Genomic_DNA"/>
</dbReference>
<dbReference type="InterPro" id="IPR051710">
    <property type="entry name" value="Phosphatase_SH3-domain"/>
</dbReference>
<evidence type="ECO:0000313" key="2">
    <source>
        <dbReference type="Proteomes" id="UP000241890"/>
    </source>
</evidence>
<dbReference type="OrthoDB" id="414418at2759"/>
<gene>
    <name evidence="1" type="ORF">FCC1311_034692</name>
</gene>
<keyword evidence="2" id="KW-1185">Reference proteome</keyword>
<evidence type="ECO:0000313" key="1">
    <source>
        <dbReference type="EMBL" id="GBG27247.1"/>
    </source>
</evidence>
<protein>
    <submittedName>
        <fullName evidence="1">Ubiquitin-associated and SH3 domain-containing protein B</fullName>
    </submittedName>
</protein>
<dbReference type="SUPFAM" id="SSF53254">
    <property type="entry name" value="Phosphoglycerate mutase-like"/>
    <property type="match status" value="1"/>
</dbReference>
<dbReference type="SMART" id="SM00855">
    <property type="entry name" value="PGAM"/>
    <property type="match status" value="1"/>
</dbReference>
<reference evidence="1 2" key="1">
    <citation type="submission" date="2017-12" db="EMBL/GenBank/DDBJ databases">
        <title>Sequencing, de novo assembly and annotation of complete genome of a new Thraustochytrid species, strain FCC1311.</title>
        <authorList>
            <person name="Sedici K."/>
            <person name="Godart F."/>
            <person name="Aiese Cigliano R."/>
            <person name="Sanseverino W."/>
            <person name="Barakat M."/>
            <person name="Ortet P."/>
            <person name="Marechal E."/>
            <person name="Cagnac O."/>
            <person name="Amato A."/>
        </authorList>
    </citation>
    <scope>NUCLEOTIDE SEQUENCE [LARGE SCALE GENOMIC DNA]</scope>
</reference>
<accession>A0A2R5G877</accession>